<feature type="transmembrane region" description="Helical" evidence="3">
    <location>
        <begin position="168"/>
        <end position="189"/>
    </location>
</feature>
<dbReference type="PIRSF" id="PIRSF004950">
    <property type="entry name" value="Mmb_sulf_HI0842"/>
    <property type="match status" value="1"/>
</dbReference>
<feature type="transmembrane region" description="Helical" evidence="3">
    <location>
        <begin position="87"/>
        <end position="109"/>
    </location>
</feature>
<evidence type="ECO:0000256" key="2">
    <source>
        <dbReference type="ARBA" id="ARBA00022801"/>
    </source>
</evidence>
<dbReference type="InterPro" id="IPR050738">
    <property type="entry name" value="Sulfatase"/>
</dbReference>
<keyword evidence="7" id="KW-1185">Reference proteome</keyword>
<dbReference type="SUPFAM" id="SSF53649">
    <property type="entry name" value="Alkaline phosphatase-like"/>
    <property type="match status" value="1"/>
</dbReference>
<evidence type="ECO:0000313" key="6">
    <source>
        <dbReference type="EMBL" id="MCL1142928.1"/>
    </source>
</evidence>
<evidence type="ECO:0000259" key="5">
    <source>
        <dbReference type="Pfam" id="PF11893"/>
    </source>
</evidence>
<dbReference type="Proteomes" id="UP001139333">
    <property type="component" value="Unassembled WGS sequence"/>
</dbReference>
<feature type="domain" description="Sulfatase N-terminal" evidence="4">
    <location>
        <begin position="253"/>
        <end position="512"/>
    </location>
</feature>
<dbReference type="AlphaFoldDB" id="A0A9X1ZJJ9"/>
<feature type="domain" description="Inner membrane protein YejM N-terminal" evidence="5">
    <location>
        <begin position="7"/>
        <end position="247"/>
    </location>
</feature>
<sequence length="597" mass="68105">MIERRKQMARDKVSRLVNWGHWFAFFNGMLAMIIGSRYISSIGQPDSFISWGYLILSTIGHFTFLAFITYVVFIFPVTLLLPYSKILRGYSAFVASIALYILLYDTVIYDDYGIHLSPFAFDLAWQDLNALLHSTSYIITPVAIVFIELIAANFLWKRIEKIQKKQWGYKVVMFVGTCFVSSHLIHIWADAADVTDITRFDDAYPVSYPATAKTFMESHGVDSSTVVSDIPPHSSSNLSYPLAALQCQPETSPNVLIVTIDGLRADMVDENTMPYLNQYGQKALNFKQHYTGATQFSSSMFTIMYGLQGNYSDKKDFEHIQPVLNTELEKQHYNLALFTSRTPAELSLSGATFNGFKVNISEHNEGRAAADQTNIAHFQQWQQSQNQPWFSIVNLSAPQDYDTPVGFLGIETVKPPMDLKPAEKVLFNQYRQSLHFIDQQLSQLFPTIDDQTLLIITGTYGQVFTSNIDDARRDLSPANVKVPLIISWPQQVQSKVINYRTSHYGIAPTLLSRVLGCTTPSEQYSSGRSLLEPNSEPWIYIGNSREFAIYQENEITVLGRYGKYRIYDKEYKTRLKKKMSAPELIQVMREGRRLYHN</sequence>
<organism evidence="6 7">
    <name type="scientific">Shewanella gaetbuli</name>
    <dbReference type="NCBI Taxonomy" id="220752"/>
    <lineage>
        <taxon>Bacteria</taxon>
        <taxon>Pseudomonadati</taxon>
        <taxon>Pseudomonadota</taxon>
        <taxon>Gammaproteobacteria</taxon>
        <taxon>Alteromonadales</taxon>
        <taxon>Shewanellaceae</taxon>
        <taxon>Shewanella</taxon>
    </lineage>
</organism>
<accession>A0A9X1ZJJ9</accession>
<dbReference type="InterPro" id="IPR012159">
    <property type="entry name" value="YejM-like"/>
</dbReference>
<dbReference type="GO" id="GO:0004065">
    <property type="term" value="F:arylsulfatase activity"/>
    <property type="evidence" value="ECO:0007669"/>
    <property type="project" value="TreeGrafter"/>
</dbReference>
<keyword evidence="3" id="KW-0812">Transmembrane</keyword>
<evidence type="ECO:0000313" key="7">
    <source>
        <dbReference type="Proteomes" id="UP001139333"/>
    </source>
</evidence>
<dbReference type="Pfam" id="PF00884">
    <property type="entry name" value="Sulfatase"/>
    <property type="match status" value="1"/>
</dbReference>
<evidence type="ECO:0000256" key="1">
    <source>
        <dbReference type="ARBA" id="ARBA00008779"/>
    </source>
</evidence>
<keyword evidence="2" id="KW-0378">Hydrolase</keyword>
<protein>
    <submittedName>
        <fullName evidence="6">DUF3413 domain-containing protein</fullName>
    </submittedName>
</protein>
<feature type="transmembrane region" description="Helical" evidence="3">
    <location>
        <begin position="51"/>
        <end position="75"/>
    </location>
</feature>
<name>A0A9X1ZJJ9_9GAMM</name>
<keyword evidence="3" id="KW-0472">Membrane</keyword>
<dbReference type="InterPro" id="IPR000917">
    <property type="entry name" value="Sulfatase_N"/>
</dbReference>
<feature type="transmembrane region" description="Helical" evidence="3">
    <location>
        <begin position="21"/>
        <end position="39"/>
    </location>
</feature>
<dbReference type="PANTHER" id="PTHR42693:SF53">
    <property type="entry name" value="ENDO-4-O-SULFATASE"/>
    <property type="match status" value="1"/>
</dbReference>
<dbReference type="RefSeq" id="WP_248995615.1">
    <property type="nucleotide sequence ID" value="NZ_JAKIKP010000006.1"/>
</dbReference>
<dbReference type="Gene3D" id="3.40.720.10">
    <property type="entry name" value="Alkaline Phosphatase, subunit A"/>
    <property type="match status" value="1"/>
</dbReference>
<evidence type="ECO:0000256" key="3">
    <source>
        <dbReference type="SAM" id="Phobius"/>
    </source>
</evidence>
<feature type="transmembrane region" description="Helical" evidence="3">
    <location>
        <begin position="137"/>
        <end position="156"/>
    </location>
</feature>
<dbReference type="InterPro" id="IPR017850">
    <property type="entry name" value="Alkaline_phosphatase_core_sf"/>
</dbReference>
<dbReference type="Pfam" id="PF11893">
    <property type="entry name" value="DUF3413"/>
    <property type="match status" value="1"/>
</dbReference>
<proteinExistence type="inferred from homology"/>
<reference evidence="6" key="1">
    <citation type="submission" date="2022-01" db="EMBL/GenBank/DDBJ databases">
        <title>Whole genome-based taxonomy of the Shewanellaceae.</title>
        <authorList>
            <person name="Martin-Rodriguez A.J."/>
        </authorList>
    </citation>
    <scope>NUCLEOTIDE SEQUENCE</scope>
    <source>
        <strain evidence="6">DSM 16422</strain>
    </source>
</reference>
<gene>
    <name evidence="6" type="ORF">L2672_09510</name>
</gene>
<dbReference type="PANTHER" id="PTHR42693">
    <property type="entry name" value="ARYLSULFATASE FAMILY MEMBER"/>
    <property type="match status" value="1"/>
</dbReference>
<keyword evidence="3" id="KW-1133">Transmembrane helix</keyword>
<comment type="similarity">
    <text evidence="1">Belongs to the sulfatase family.</text>
</comment>
<dbReference type="EMBL" id="JAKIKP010000006">
    <property type="protein sequence ID" value="MCL1142928.1"/>
    <property type="molecule type" value="Genomic_DNA"/>
</dbReference>
<evidence type="ECO:0000259" key="4">
    <source>
        <dbReference type="Pfam" id="PF00884"/>
    </source>
</evidence>
<dbReference type="InterPro" id="IPR024588">
    <property type="entry name" value="YejM_N"/>
</dbReference>
<comment type="caution">
    <text evidence="6">The sequence shown here is derived from an EMBL/GenBank/DDBJ whole genome shotgun (WGS) entry which is preliminary data.</text>
</comment>